<dbReference type="NCBIfam" id="NF033545">
    <property type="entry name" value="transpos_IS630"/>
    <property type="match status" value="1"/>
</dbReference>
<name>A0AAE3VK47_9BACT</name>
<dbReference type="AlphaFoldDB" id="A0AAE3VK47"/>
<gene>
    <name evidence="2" type="ORF">J3R75_004051</name>
</gene>
<dbReference type="InterPro" id="IPR036397">
    <property type="entry name" value="RNaseH_sf"/>
</dbReference>
<evidence type="ECO:0000313" key="2">
    <source>
        <dbReference type="EMBL" id="MDQ0291944.1"/>
    </source>
</evidence>
<dbReference type="EMBL" id="JAUSVL010000001">
    <property type="protein sequence ID" value="MDQ0291944.1"/>
    <property type="molecule type" value="Genomic_DNA"/>
</dbReference>
<dbReference type="InterPro" id="IPR038717">
    <property type="entry name" value="Tc1-like_DDE_dom"/>
</dbReference>
<dbReference type="RefSeq" id="WP_307265434.1">
    <property type="nucleotide sequence ID" value="NZ_JAUSVL010000001.1"/>
</dbReference>
<evidence type="ECO:0000313" key="3">
    <source>
        <dbReference type="Proteomes" id="UP001238163"/>
    </source>
</evidence>
<accession>A0AAE3VK47</accession>
<dbReference type="Pfam" id="PF13358">
    <property type="entry name" value="DDE_3"/>
    <property type="match status" value="1"/>
</dbReference>
<dbReference type="Gene3D" id="3.30.420.10">
    <property type="entry name" value="Ribonuclease H-like superfamily/Ribonuclease H"/>
    <property type="match status" value="1"/>
</dbReference>
<organism evidence="2 3">
    <name type="scientific">Oligosphaera ethanolica</name>
    <dbReference type="NCBI Taxonomy" id="760260"/>
    <lineage>
        <taxon>Bacteria</taxon>
        <taxon>Pseudomonadati</taxon>
        <taxon>Lentisphaerota</taxon>
        <taxon>Oligosphaeria</taxon>
        <taxon>Oligosphaerales</taxon>
        <taxon>Oligosphaeraceae</taxon>
        <taxon>Oligosphaera</taxon>
    </lineage>
</organism>
<dbReference type="Proteomes" id="UP001238163">
    <property type="component" value="Unassembled WGS sequence"/>
</dbReference>
<sequence>MATIQSKLEGKNLRVMFQDEARFGRLPVIRAAWVPSGVRPLVVAAIERQFKYIYSAISPFDGDIDWSVTDMMNTENMILFLQQISRKYPDDYLLMVVDGASSHRSKEMEIPANVHLQQLPPYCPELNPVEHLWDYTREKACANRYFENLNDVVEKVEHELGKLAQGTLTMVNKVSQMFCWPWMISAI</sequence>
<proteinExistence type="predicted"/>
<dbReference type="InterPro" id="IPR047655">
    <property type="entry name" value="Transpos_IS630-like"/>
</dbReference>
<protein>
    <submittedName>
        <fullName evidence="2">Transposase</fullName>
    </submittedName>
</protein>
<feature type="domain" description="Tc1-like transposase DDE" evidence="1">
    <location>
        <begin position="14"/>
        <end position="151"/>
    </location>
</feature>
<keyword evidence="3" id="KW-1185">Reference proteome</keyword>
<evidence type="ECO:0000259" key="1">
    <source>
        <dbReference type="Pfam" id="PF13358"/>
    </source>
</evidence>
<comment type="caution">
    <text evidence="2">The sequence shown here is derived from an EMBL/GenBank/DDBJ whole genome shotgun (WGS) entry which is preliminary data.</text>
</comment>
<dbReference type="GO" id="GO:0003676">
    <property type="term" value="F:nucleic acid binding"/>
    <property type="evidence" value="ECO:0007669"/>
    <property type="project" value="InterPro"/>
</dbReference>
<reference evidence="2" key="1">
    <citation type="submission" date="2023-07" db="EMBL/GenBank/DDBJ databases">
        <title>Genomic Encyclopedia of Type Strains, Phase IV (KMG-IV): sequencing the most valuable type-strain genomes for metagenomic binning, comparative biology and taxonomic classification.</title>
        <authorList>
            <person name="Goeker M."/>
        </authorList>
    </citation>
    <scope>NUCLEOTIDE SEQUENCE</scope>
    <source>
        <strain evidence="2">DSM 24202</strain>
    </source>
</reference>